<dbReference type="EMBL" id="MU274987">
    <property type="protein sequence ID" value="KAI0083153.1"/>
    <property type="molecule type" value="Genomic_DNA"/>
</dbReference>
<comment type="caution">
    <text evidence="1">The sequence shown here is derived from an EMBL/GenBank/DDBJ whole genome shotgun (WGS) entry which is preliminary data.</text>
</comment>
<sequence>MPKLSNIRQTVPHFSPSSVQTMLSLVASAPLPPHPPILTSNSSPSAPDKWSLGIEYDFLHALRKKWVEEWKWERVAERVEGMDHFLVDYEDDDDDEVEEKYEMTLHFVHQRSSREDAIPLLILHGWPGTFFDFHKIINPLVNPPSPDLPAFHVVAPSLPGYFLSTLPQRSGFDLPRIAKLFNALMVDGLGYNTYVAQGGDWGAMTLRIISSLYPTTCLAPHFTMFRAVVTSAQNPAKLTKTDLSQFTESERAVLTRREEFAESGFGYHLLHQTKPFTIGLALSTSPLALLTYVAEKFYTWSDPERLDPTDILDTVALYWLSGCFSTSVMMYNQTRKQRAEVNLPAEDGYWPIKTKTFGFSSFPYEIGGTPRKPLEAYGNLTFYKAHTHGGHFPALDNPEEFVDDLREYFASSLS</sequence>
<evidence type="ECO:0000313" key="2">
    <source>
        <dbReference type="Proteomes" id="UP001055072"/>
    </source>
</evidence>
<protein>
    <submittedName>
        <fullName evidence="1">Alpha/beta-hydrolase</fullName>
    </submittedName>
</protein>
<reference evidence="1" key="1">
    <citation type="journal article" date="2021" name="Environ. Microbiol.">
        <title>Gene family expansions and transcriptome signatures uncover fungal adaptations to wood decay.</title>
        <authorList>
            <person name="Hage H."/>
            <person name="Miyauchi S."/>
            <person name="Viragh M."/>
            <person name="Drula E."/>
            <person name="Min B."/>
            <person name="Chaduli D."/>
            <person name="Navarro D."/>
            <person name="Favel A."/>
            <person name="Norest M."/>
            <person name="Lesage-Meessen L."/>
            <person name="Balint B."/>
            <person name="Merenyi Z."/>
            <person name="de Eugenio L."/>
            <person name="Morin E."/>
            <person name="Martinez A.T."/>
            <person name="Baldrian P."/>
            <person name="Stursova M."/>
            <person name="Martinez M.J."/>
            <person name="Novotny C."/>
            <person name="Magnuson J.K."/>
            <person name="Spatafora J.W."/>
            <person name="Maurice S."/>
            <person name="Pangilinan J."/>
            <person name="Andreopoulos W."/>
            <person name="LaButti K."/>
            <person name="Hundley H."/>
            <person name="Na H."/>
            <person name="Kuo A."/>
            <person name="Barry K."/>
            <person name="Lipzen A."/>
            <person name="Henrissat B."/>
            <person name="Riley R."/>
            <person name="Ahrendt S."/>
            <person name="Nagy L.G."/>
            <person name="Grigoriev I.V."/>
            <person name="Martin F."/>
            <person name="Rosso M.N."/>
        </authorList>
    </citation>
    <scope>NUCLEOTIDE SEQUENCE</scope>
    <source>
        <strain evidence="1">CBS 384.51</strain>
    </source>
</reference>
<dbReference type="Proteomes" id="UP001055072">
    <property type="component" value="Unassembled WGS sequence"/>
</dbReference>
<proteinExistence type="predicted"/>
<name>A0ACB8TMF2_9APHY</name>
<evidence type="ECO:0000313" key="1">
    <source>
        <dbReference type="EMBL" id="KAI0083153.1"/>
    </source>
</evidence>
<keyword evidence="2" id="KW-1185">Reference proteome</keyword>
<gene>
    <name evidence="1" type="ORF">BDY19DRAFT_980536</name>
</gene>
<accession>A0ACB8TMF2</accession>
<organism evidence="1 2">
    <name type="scientific">Irpex rosettiformis</name>
    <dbReference type="NCBI Taxonomy" id="378272"/>
    <lineage>
        <taxon>Eukaryota</taxon>
        <taxon>Fungi</taxon>
        <taxon>Dikarya</taxon>
        <taxon>Basidiomycota</taxon>
        <taxon>Agaricomycotina</taxon>
        <taxon>Agaricomycetes</taxon>
        <taxon>Polyporales</taxon>
        <taxon>Irpicaceae</taxon>
        <taxon>Irpex</taxon>
    </lineage>
</organism>